<reference evidence="1 2" key="1">
    <citation type="submission" date="2006-03" db="EMBL/GenBank/DDBJ databases">
        <title>Complete sequence of Rhodopseudomonas palustris BisB5.</title>
        <authorList>
            <consortium name="US DOE Joint Genome Institute"/>
            <person name="Copeland A."/>
            <person name="Lucas S."/>
            <person name="Lapidus A."/>
            <person name="Barry K."/>
            <person name="Detter J.C."/>
            <person name="Glavina del Rio T."/>
            <person name="Hammon N."/>
            <person name="Israni S."/>
            <person name="Dalin E."/>
            <person name="Tice H."/>
            <person name="Pitluck S."/>
            <person name="Chain P."/>
            <person name="Malfatti S."/>
            <person name="Shin M."/>
            <person name="Vergez L."/>
            <person name="Schmutz J."/>
            <person name="Larimer F."/>
            <person name="Land M."/>
            <person name="Hauser L."/>
            <person name="Pelletier D.A."/>
            <person name="Kyrpides N."/>
            <person name="Lykidis A."/>
            <person name="Oda Y."/>
            <person name="Harwood C.S."/>
            <person name="Richardson P."/>
        </authorList>
    </citation>
    <scope>NUCLEOTIDE SEQUENCE [LARGE SCALE GENOMIC DNA]</scope>
    <source>
        <strain evidence="1 2">BisB5</strain>
    </source>
</reference>
<name>Q130P1_RHOPS</name>
<accession>Q130P1</accession>
<dbReference type="Proteomes" id="UP000001818">
    <property type="component" value="Chromosome"/>
</dbReference>
<dbReference type="KEGG" id="rpd:RPD_4231"/>
<organism evidence="1 2">
    <name type="scientific">Rhodopseudomonas palustris (strain BisB5)</name>
    <dbReference type="NCBI Taxonomy" id="316057"/>
    <lineage>
        <taxon>Bacteria</taxon>
        <taxon>Pseudomonadati</taxon>
        <taxon>Pseudomonadota</taxon>
        <taxon>Alphaproteobacteria</taxon>
        <taxon>Hyphomicrobiales</taxon>
        <taxon>Nitrobacteraceae</taxon>
        <taxon>Rhodopseudomonas</taxon>
    </lineage>
</organism>
<sequence length="233" mass="25315">MSVLLRGCASAPSGSLSRLPIADEGFESDRIGTEAADFVVTFFLTRTGLHFARRRSGSGKRTRREWETMRAGWWQAWAKSAALSGAVILAAFGSAARADDFKLSNNQRIACSRGLSPGKLTTATCRSYAYLFNVKTSEYFRCAVSLAMTRDNKEVINIQADGGCSKRPRIFDTDGAYEFDAAETEPPNTNSFFGPGGYAVWASDTATRKVRGCIIIASGFGSDVSKCLDMTFD</sequence>
<evidence type="ECO:0000313" key="2">
    <source>
        <dbReference type="Proteomes" id="UP000001818"/>
    </source>
</evidence>
<gene>
    <name evidence="1" type="ordered locus">RPD_4231</name>
</gene>
<dbReference type="AlphaFoldDB" id="Q130P1"/>
<proteinExistence type="predicted"/>
<dbReference type="eggNOG" id="ENOG5030V52">
    <property type="taxonomic scope" value="Bacteria"/>
</dbReference>
<evidence type="ECO:0000313" key="1">
    <source>
        <dbReference type="EMBL" id="ABE41448.1"/>
    </source>
</evidence>
<protein>
    <submittedName>
        <fullName evidence="1">Uncharacterized protein</fullName>
    </submittedName>
</protein>
<dbReference type="EMBL" id="CP000283">
    <property type="protein sequence ID" value="ABE41448.1"/>
    <property type="molecule type" value="Genomic_DNA"/>
</dbReference>
<dbReference type="HOGENOM" id="CLU_1189177_0_0_5"/>